<comment type="caution">
    <text evidence="1">The sequence shown here is derived from an EMBL/GenBank/DDBJ whole genome shotgun (WGS) entry which is preliminary data.</text>
</comment>
<proteinExistence type="predicted"/>
<dbReference type="EMBL" id="CM024809">
    <property type="protein sequence ID" value="KAG8005998.1"/>
    <property type="molecule type" value="Genomic_DNA"/>
</dbReference>
<reference evidence="1" key="1">
    <citation type="submission" date="2020-04" db="EMBL/GenBank/DDBJ databases">
        <title>A chromosome-scale assembly and high-density genetic map of the yellow drum (Nibea albiflora) genome.</title>
        <authorList>
            <person name="Xu D."/>
            <person name="Zhang W."/>
            <person name="Chen R."/>
            <person name="Tan P."/>
            <person name="Wang L."/>
            <person name="Song H."/>
            <person name="Tian L."/>
            <person name="Zhu Q."/>
            <person name="Wang B."/>
        </authorList>
    </citation>
    <scope>NUCLEOTIDE SEQUENCE</scope>
    <source>
        <strain evidence="1">ZJHYS-2018</strain>
    </source>
</reference>
<name>A0ACB7EWD4_NIBAL</name>
<organism evidence="1 2">
    <name type="scientific">Nibea albiflora</name>
    <name type="common">Yellow drum</name>
    <name type="synonym">Corvina albiflora</name>
    <dbReference type="NCBI Taxonomy" id="240163"/>
    <lineage>
        <taxon>Eukaryota</taxon>
        <taxon>Metazoa</taxon>
        <taxon>Chordata</taxon>
        <taxon>Craniata</taxon>
        <taxon>Vertebrata</taxon>
        <taxon>Euteleostomi</taxon>
        <taxon>Actinopterygii</taxon>
        <taxon>Neopterygii</taxon>
        <taxon>Teleostei</taxon>
        <taxon>Neoteleostei</taxon>
        <taxon>Acanthomorphata</taxon>
        <taxon>Eupercaria</taxon>
        <taxon>Sciaenidae</taxon>
        <taxon>Nibea</taxon>
    </lineage>
</organism>
<accession>A0ACB7EWD4</accession>
<dbReference type="Proteomes" id="UP000805704">
    <property type="component" value="Chromosome 21"/>
</dbReference>
<keyword evidence="2" id="KW-1185">Reference proteome</keyword>
<gene>
    <name evidence="1" type="ORF">GBF38_005097</name>
</gene>
<protein>
    <submittedName>
        <fullName evidence="1">Uncharacterized protein</fullName>
    </submittedName>
</protein>
<sequence>MPNSLQLTPVRELQAIIHRFLGTEVGRRSPEFYLLALLLFWPEEQPRVVQEEDDEEVEEQASEDDGTEDRTWEDEDSDEEEDTSAQTAQSSLESMVDLDLQQHITFMESAFGRAGYAKYLREPNFRRLVVSVRLSSEVDLNLLTDSHLLLAQFQARLEEHSRTDVKVRWLAQENGQIYRKQHEDEVETGAYLTAVLS</sequence>
<evidence type="ECO:0000313" key="2">
    <source>
        <dbReference type="Proteomes" id="UP000805704"/>
    </source>
</evidence>
<evidence type="ECO:0000313" key="1">
    <source>
        <dbReference type="EMBL" id="KAG8005998.1"/>
    </source>
</evidence>